<keyword evidence="6" id="KW-0256">Endoplasmic reticulum</keyword>
<evidence type="ECO:0000256" key="12">
    <source>
        <dbReference type="PIRNR" id="PIRNR038995"/>
    </source>
</evidence>
<proteinExistence type="inferred from homology"/>
<dbReference type="PIRSF" id="PIRSF038995">
    <property type="entry name" value="SRP68"/>
    <property type="match status" value="1"/>
</dbReference>
<evidence type="ECO:0000256" key="10">
    <source>
        <dbReference type="ARBA" id="ARBA00023274"/>
    </source>
</evidence>
<comment type="caution">
    <text evidence="13">The sequence shown here is derived from an EMBL/GenBank/DDBJ whole genome shotgun (WGS) entry which is preliminary data.</text>
</comment>
<dbReference type="GO" id="GO:0030942">
    <property type="term" value="F:endoplasmic reticulum signal peptide binding"/>
    <property type="evidence" value="ECO:0007669"/>
    <property type="project" value="InterPro"/>
</dbReference>
<dbReference type="GO" id="GO:0005047">
    <property type="term" value="F:signal recognition particle binding"/>
    <property type="evidence" value="ECO:0007669"/>
    <property type="project" value="InterPro"/>
</dbReference>
<evidence type="ECO:0000313" key="14">
    <source>
        <dbReference type="Proteomes" id="UP000245207"/>
    </source>
</evidence>
<accession>A0A2U1MBK3</accession>
<dbReference type="OrthoDB" id="10255118at2759"/>
<keyword evidence="8 12" id="KW-0733">Signal recognition particle</keyword>
<reference evidence="13 14" key="1">
    <citation type="journal article" date="2018" name="Mol. Plant">
        <title>The genome of Artemisia annua provides insight into the evolution of Asteraceae family and artemisinin biosynthesis.</title>
        <authorList>
            <person name="Shen Q."/>
            <person name="Zhang L."/>
            <person name="Liao Z."/>
            <person name="Wang S."/>
            <person name="Yan T."/>
            <person name="Shi P."/>
            <person name="Liu M."/>
            <person name="Fu X."/>
            <person name="Pan Q."/>
            <person name="Wang Y."/>
            <person name="Lv Z."/>
            <person name="Lu X."/>
            <person name="Zhang F."/>
            <person name="Jiang W."/>
            <person name="Ma Y."/>
            <person name="Chen M."/>
            <person name="Hao X."/>
            <person name="Li L."/>
            <person name="Tang Y."/>
            <person name="Lv G."/>
            <person name="Zhou Y."/>
            <person name="Sun X."/>
            <person name="Brodelius P.E."/>
            <person name="Rose J.K.C."/>
            <person name="Tang K."/>
        </authorList>
    </citation>
    <scope>NUCLEOTIDE SEQUENCE [LARGE SCALE GENOMIC DNA]</scope>
    <source>
        <strain evidence="14">cv. Huhao1</strain>
        <tissue evidence="13">Leaf</tissue>
    </source>
</reference>
<dbReference type="Pfam" id="PF16969">
    <property type="entry name" value="SRP68"/>
    <property type="match status" value="1"/>
</dbReference>
<evidence type="ECO:0000256" key="11">
    <source>
        <dbReference type="ARBA" id="ARBA00029498"/>
    </source>
</evidence>
<dbReference type="GO" id="GO:0005786">
    <property type="term" value="C:signal recognition particle, endoplasmic reticulum targeting"/>
    <property type="evidence" value="ECO:0007669"/>
    <property type="project" value="UniProtKB-KW"/>
</dbReference>
<name>A0A2U1MBK3_ARTAN</name>
<comment type="function">
    <text evidence="12">Component of the signal recognition particle (SRP) complex, a ribonucleoprotein complex that mediates the cotranslational targeting of secretory and membrane proteins to the endoplasmic reticulum (ER). The SRP complex interacts with the signal sequence in nascent secretory and membrane proteins and directs them to the membrane of the ER.</text>
</comment>
<dbReference type="STRING" id="35608.A0A2U1MBK3"/>
<evidence type="ECO:0000256" key="6">
    <source>
        <dbReference type="ARBA" id="ARBA00022824"/>
    </source>
</evidence>
<dbReference type="FunFam" id="1.10.3450.40:FF:000001">
    <property type="entry name" value="Signal recognition particle subunit SRP68"/>
    <property type="match status" value="1"/>
</dbReference>
<dbReference type="InterPro" id="IPR038253">
    <property type="entry name" value="SRP68_N_sf"/>
</dbReference>
<sequence>MTTEKIDTSASMDIDEIISNPKFSVNVLQLLKSSQMQHGLRFSDYTRYRRYCSARLRRLYKSLKFTHGRGKYAKRSITASTVTEVRFLHLVLYTAERAWSHAMEKKQLPDGPNARQRSYLIGRLRKAVNWATLFSELCAIKGDSRTSLEAEAYASYMKGNLLFEQDQNLDVALKSFKSARVVYEELGKYGDLENQVLCRERVEELEPHIRYCSHKIGESNLQASELAHIGEIEGPALDLFKSKLEAVMAEARSQQAASMTEFHWLGHRFPISNAKTRVAILKAQDMEKELQDRMEGTLPAEKRLAVFDKIFAAYHEARASIRNDLATAGNSENIKDDLSGLDKAIGAVLGQRTIERNQLLVSIAKSKLNKSRDEKNEKVTKPEELVRLYDLLLQNTADLSDLLSSGRDRKEEEVALSEECEVKSKAFRAERCFFLAKSYSSAGKRTEAYSLFSLSRSLAETALKNLKSLANHDQVMIKELQTLYNDCRSNICIEHAMGIMEYEKAPEDLSKKISNVSISGSDKKPEKFLIEKLGSYESAVGDSSTKVAPRIAAYQPAFQPIPRNPIVLDLAYNSIDFPSIENRMKKDKKGFISRFWG</sequence>
<dbReference type="PANTHER" id="PTHR12860:SF0">
    <property type="entry name" value="SIGNAL RECOGNITION PARTICLE SUBUNIT SRP68"/>
    <property type="match status" value="1"/>
</dbReference>
<comment type="similarity">
    <text evidence="4 12">Belongs to the SRP68 family.</text>
</comment>
<dbReference type="AlphaFoldDB" id="A0A2U1MBK3"/>
<dbReference type="EMBL" id="PKPP01005850">
    <property type="protein sequence ID" value="PWA58596.1"/>
    <property type="molecule type" value="Genomic_DNA"/>
</dbReference>
<evidence type="ECO:0000313" key="13">
    <source>
        <dbReference type="EMBL" id="PWA58596.1"/>
    </source>
</evidence>
<keyword evidence="14" id="KW-1185">Reference proteome</keyword>
<dbReference type="GO" id="GO:0005829">
    <property type="term" value="C:cytosol"/>
    <property type="evidence" value="ECO:0007669"/>
    <property type="project" value="UniProtKB-ARBA"/>
</dbReference>
<dbReference type="PANTHER" id="PTHR12860">
    <property type="entry name" value="SIGNAL RECOGNITION PARTICLE 68 KDA PROTEIN"/>
    <property type="match status" value="1"/>
</dbReference>
<dbReference type="CDD" id="cd15481">
    <property type="entry name" value="SRP68-RBD"/>
    <property type="match status" value="1"/>
</dbReference>
<keyword evidence="5 12" id="KW-0963">Cytoplasm</keyword>
<evidence type="ECO:0000256" key="4">
    <source>
        <dbReference type="ARBA" id="ARBA00009352"/>
    </source>
</evidence>
<organism evidence="13 14">
    <name type="scientific">Artemisia annua</name>
    <name type="common">Sweet wormwood</name>
    <dbReference type="NCBI Taxonomy" id="35608"/>
    <lineage>
        <taxon>Eukaryota</taxon>
        <taxon>Viridiplantae</taxon>
        <taxon>Streptophyta</taxon>
        <taxon>Embryophyta</taxon>
        <taxon>Tracheophyta</taxon>
        <taxon>Spermatophyta</taxon>
        <taxon>Magnoliopsida</taxon>
        <taxon>eudicotyledons</taxon>
        <taxon>Gunneridae</taxon>
        <taxon>Pentapetalae</taxon>
        <taxon>asterids</taxon>
        <taxon>campanulids</taxon>
        <taxon>Asterales</taxon>
        <taxon>Asteraceae</taxon>
        <taxon>Asteroideae</taxon>
        <taxon>Anthemideae</taxon>
        <taxon>Artemisiinae</taxon>
        <taxon>Artemisia</taxon>
    </lineage>
</organism>
<protein>
    <recommendedName>
        <fullName evidence="11 12">Signal recognition particle subunit SRP68</fullName>
        <shortName evidence="12">SRP68</shortName>
    </recommendedName>
</protein>
<dbReference type="GO" id="GO:0008312">
    <property type="term" value="F:7S RNA binding"/>
    <property type="evidence" value="ECO:0007669"/>
    <property type="project" value="InterPro"/>
</dbReference>
<keyword evidence="7 12" id="KW-0694">RNA-binding</keyword>
<dbReference type="Proteomes" id="UP000245207">
    <property type="component" value="Unassembled WGS sequence"/>
</dbReference>
<dbReference type="InterPro" id="IPR034652">
    <property type="entry name" value="SRP68-RBD"/>
</dbReference>
<dbReference type="GO" id="GO:0006614">
    <property type="term" value="P:SRP-dependent cotranslational protein targeting to membrane"/>
    <property type="evidence" value="ECO:0007669"/>
    <property type="project" value="InterPro"/>
</dbReference>
<keyword evidence="10 12" id="KW-0687">Ribonucleoprotein</keyword>
<dbReference type="Gene3D" id="1.10.3450.40">
    <property type="entry name" value="Signal recognition particle, SRP68 subunit, RNA-binding domain"/>
    <property type="match status" value="1"/>
</dbReference>
<keyword evidence="9" id="KW-0539">Nucleus</keyword>
<evidence type="ECO:0000256" key="8">
    <source>
        <dbReference type="ARBA" id="ARBA00023135"/>
    </source>
</evidence>
<comment type="subcellular location">
    <subcellularLocation>
        <location evidence="2 12">Cytoplasm</location>
    </subcellularLocation>
    <subcellularLocation>
        <location evidence="1">Endoplasmic reticulum</location>
    </subcellularLocation>
    <subcellularLocation>
        <location evidence="3">Nucleus</location>
        <location evidence="3">Nucleolus</location>
    </subcellularLocation>
</comment>
<evidence type="ECO:0000256" key="7">
    <source>
        <dbReference type="ARBA" id="ARBA00022884"/>
    </source>
</evidence>
<evidence type="ECO:0000256" key="5">
    <source>
        <dbReference type="ARBA" id="ARBA00022490"/>
    </source>
</evidence>
<dbReference type="GO" id="GO:0005730">
    <property type="term" value="C:nucleolus"/>
    <property type="evidence" value="ECO:0007669"/>
    <property type="project" value="UniProtKB-SubCell"/>
</dbReference>
<dbReference type="GO" id="GO:0005783">
    <property type="term" value="C:endoplasmic reticulum"/>
    <property type="evidence" value="ECO:0007669"/>
    <property type="project" value="UniProtKB-SubCell"/>
</dbReference>
<evidence type="ECO:0000256" key="1">
    <source>
        <dbReference type="ARBA" id="ARBA00004240"/>
    </source>
</evidence>
<gene>
    <name evidence="13" type="ORF">CTI12_AA399970</name>
</gene>
<evidence type="ECO:0000256" key="9">
    <source>
        <dbReference type="ARBA" id="ARBA00023242"/>
    </source>
</evidence>
<evidence type="ECO:0000256" key="2">
    <source>
        <dbReference type="ARBA" id="ARBA00004496"/>
    </source>
</evidence>
<dbReference type="InterPro" id="IPR026258">
    <property type="entry name" value="SRP68"/>
</dbReference>
<evidence type="ECO:0000256" key="3">
    <source>
        <dbReference type="ARBA" id="ARBA00004604"/>
    </source>
</evidence>